<protein>
    <submittedName>
        <fullName evidence="1">Uncharacterized protein</fullName>
    </submittedName>
</protein>
<evidence type="ECO:0000313" key="2">
    <source>
        <dbReference type="Proteomes" id="UP000199533"/>
    </source>
</evidence>
<dbReference type="Proteomes" id="UP000199533">
    <property type="component" value="Unassembled WGS sequence"/>
</dbReference>
<organism evidence="1 2">
    <name type="scientific">Nitrosomonas aestuarii</name>
    <dbReference type="NCBI Taxonomy" id="52441"/>
    <lineage>
        <taxon>Bacteria</taxon>
        <taxon>Pseudomonadati</taxon>
        <taxon>Pseudomonadota</taxon>
        <taxon>Betaproteobacteria</taxon>
        <taxon>Nitrosomonadales</taxon>
        <taxon>Nitrosomonadaceae</taxon>
        <taxon>Nitrosomonas</taxon>
    </lineage>
</organism>
<proteinExistence type="predicted"/>
<evidence type="ECO:0000313" key="1">
    <source>
        <dbReference type="EMBL" id="SFK78020.1"/>
    </source>
</evidence>
<dbReference type="EMBL" id="FOSP01000015">
    <property type="protein sequence ID" value="SFK78020.1"/>
    <property type="molecule type" value="Genomic_DNA"/>
</dbReference>
<name>A0A1I4CBM1_9PROT</name>
<gene>
    <name evidence="1" type="ORF">SAMN05216302_101522</name>
</gene>
<reference evidence="2" key="1">
    <citation type="submission" date="2016-10" db="EMBL/GenBank/DDBJ databases">
        <authorList>
            <person name="Varghese N."/>
            <person name="Submissions S."/>
        </authorList>
    </citation>
    <scope>NUCLEOTIDE SEQUENCE [LARGE SCALE GENOMIC DNA]</scope>
    <source>
        <strain evidence="2">Nm69</strain>
    </source>
</reference>
<dbReference type="AlphaFoldDB" id="A0A1I4CBM1"/>
<keyword evidence="2" id="KW-1185">Reference proteome</keyword>
<sequence>MEIQYAIKENSIRIIKCEIKLTTRDGKKFIYHGLFKSTSEAIMDAINRFDIVTIFVRTI</sequence>
<accession>A0A1I4CBM1</accession>